<evidence type="ECO:0000313" key="10">
    <source>
        <dbReference type="Proteomes" id="UP001162131"/>
    </source>
</evidence>
<feature type="region of interest" description="Disordered" evidence="8">
    <location>
        <begin position="1"/>
        <end position="41"/>
    </location>
</feature>
<dbReference type="Pfam" id="PF04515">
    <property type="entry name" value="Choline_transpo"/>
    <property type="match status" value="1"/>
</dbReference>
<dbReference type="PANTHER" id="PTHR12385:SF14">
    <property type="entry name" value="CHOLINE TRANSPORTER-LIKE 2"/>
    <property type="match status" value="1"/>
</dbReference>
<evidence type="ECO:0000256" key="8">
    <source>
        <dbReference type="SAM" id="MobiDB-lite"/>
    </source>
</evidence>
<keyword evidence="4 7" id="KW-1133">Transmembrane helix</keyword>
<feature type="compositionally biased region" description="Basic and acidic residues" evidence="8">
    <location>
        <begin position="1"/>
        <end position="14"/>
    </location>
</feature>
<dbReference type="PANTHER" id="PTHR12385">
    <property type="entry name" value="CHOLINE TRANSPORTER-LIKE (SLC FAMILY 44)"/>
    <property type="match status" value="1"/>
</dbReference>
<evidence type="ECO:0000256" key="2">
    <source>
        <dbReference type="ARBA" id="ARBA00007168"/>
    </source>
</evidence>
<accession>A0AAU9J0E9</accession>
<feature type="transmembrane region" description="Helical" evidence="7">
    <location>
        <begin position="325"/>
        <end position="353"/>
    </location>
</feature>
<feature type="transmembrane region" description="Helical" evidence="7">
    <location>
        <begin position="214"/>
        <end position="235"/>
    </location>
</feature>
<proteinExistence type="inferred from homology"/>
<evidence type="ECO:0000256" key="4">
    <source>
        <dbReference type="ARBA" id="ARBA00022989"/>
    </source>
</evidence>
<evidence type="ECO:0000313" key="9">
    <source>
        <dbReference type="EMBL" id="CAG9318805.1"/>
    </source>
</evidence>
<keyword evidence="5 7" id="KW-0472">Membrane</keyword>
<dbReference type="InterPro" id="IPR007603">
    <property type="entry name" value="Choline_transptr-like"/>
</dbReference>
<keyword evidence="10" id="KW-1185">Reference proteome</keyword>
<dbReference type="EMBL" id="CAJZBQ010000021">
    <property type="protein sequence ID" value="CAG9318805.1"/>
    <property type="molecule type" value="Genomic_DNA"/>
</dbReference>
<keyword evidence="3 7" id="KW-0812">Transmembrane</keyword>
<feature type="transmembrane region" description="Helical" evidence="7">
    <location>
        <begin position="388"/>
        <end position="413"/>
    </location>
</feature>
<organism evidence="9 10">
    <name type="scientific">Blepharisma stoltei</name>
    <dbReference type="NCBI Taxonomy" id="1481888"/>
    <lineage>
        <taxon>Eukaryota</taxon>
        <taxon>Sar</taxon>
        <taxon>Alveolata</taxon>
        <taxon>Ciliophora</taxon>
        <taxon>Postciliodesmatophora</taxon>
        <taxon>Heterotrichea</taxon>
        <taxon>Heterotrichida</taxon>
        <taxon>Blepharismidae</taxon>
        <taxon>Blepharisma</taxon>
    </lineage>
</organism>
<protein>
    <recommendedName>
        <fullName evidence="7">Choline transporter-like protein</fullName>
    </recommendedName>
</protein>
<feature type="transmembrane region" description="Helical" evidence="7">
    <location>
        <begin position="568"/>
        <end position="586"/>
    </location>
</feature>
<gene>
    <name evidence="9" type="ORF">BSTOLATCC_MIC22169</name>
</gene>
<keyword evidence="6" id="KW-0325">Glycoprotein</keyword>
<feature type="transmembrane region" description="Helical" evidence="7">
    <location>
        <begin position="528"/>
        <end position="556"/>
    </location>
</feature>
<evidence type="ECO:0000256" key="5">
    <source>
        <dbReference type="ARBA" id="ARBA00023136"/>
    </source>
</evidence>
<dbReference type="GO" id="GO:0022857">
    <property type="term" value="F:transmembrane transporter activity"/>
    <property type="evidence" value="ECO:0007669"/>
    <property type="project" value="UniProtKB-UniRule"/>
</dbReference>
<comment type="subcellular location">
    <subcellularLocation>
        <location evidence="7">Cell membrane</location>
        <topology evidence="7">Multi-pass membrane protein</topology>
    </subcellularLocation>
    <subcellularLocation>
        <location evidence="1">Membrane</location>
        <topology evidence="1">Multi-pass membrane protein</topology>
    </subcellularLocation>
</comment>
<dbReference type="GO" id="GO:0005886">
    <property type="term" value="C:plasma membrane"/>
    <property type="evidence" value="ECO:0007669"/>
    <property type="project" value="UniProtKB-SubCell"/>
</dbReference>
<feature type="transmembrane region" description="Helical" evidence="7">
    <location>
        <begin position="284"/>
        <end position="304"/>
    </location>
</feature>
<dbReference type="AlphaFoldDB" id="A0AAU9J0E9"/>
<evidence type="ECO:0000256" key="3">
    <source>
        <dbReference type="ARBA" id="ARBA00022692"/>
    </source>
</evidence>
<comment type="function">
    <text evidence="7">Choline transporter.</text>
</comment>
<feature type="transmembrane region" description="Helical" evidence="7">
    <location>
        <begin position="434"/>
        <end position="453"/>
    </location>
</feature>
<feature type="transmembrane region" description="Helical" evidence="7">
    <location>
        <begin position="473"/>
        <end position="492"/>
    </location>
</feature>
<feature type="transmembrane region" description="Helical" evidence="7">
    <location>
        <begin position="56"/>
        <end position="77"/>
    </location>
</feature>
<evidence type="ECO:0000256" key="7">
    <source>
        <dbReference type="RuleBase" id="RU368066"/>
    </source>
</evidence>
<feature type="transmembrane region" description="Helical" evidence="7">
    <location>
        <begin position="242"/>
        <end position="264"/>
    </location>
</feature>
<comment type="caution">
    <text evidence="9">The sequence shown here is derived from an EMBL/GenBank/DDBJ whole genome shotgun (WGS) entry which is preliminary data.</text>
</comment>
<name>A0AAU9J0E9_9CILI</name>
<reference evidence="9" key="1">
    <citation type="submission" date="2021-09" db="EMBL/GenBank/DDBJ databases">
        <authorList>
            <consortium name="AG Swart"/>
            <person name="Singh M."/>
            <person name="Singh A."/>
            <person name="Seah K."/>
            <person name="Emmerich C."/>
        </authorList>
    </citation>
    <scope>NUCLEOTIDE SEQUENCE</scope>
    <source>
        <strain evidence="9">ATCC30299</strain>
    </source>
</reference>
<comment type="similarity">
    <text evidence="2 7">Belongs to the CTL (choline transporter-like) family.</text>
</comment>
<evidence type="ECO:0000256" key="1">
    <source>
        <dbReference type="ARBA" id="ARBA00004141"/>
    </source>
</evidence>
<dbReference type="Proteomes" id="UP001162131">
    <property type="component" value="Unassembled WGS sequence"/>
</dbReference>
<evidence type="ECO:0000256" key="6">
    <source>
        <dbReference type="ARBA" id="ARBA00023180"/>
    </source>
</evidence>
<sequence>MGSKHSDNKVKNIENTDADALTKGKGKYQDPNYKGEPVDDKLSEGPVEKRHCTDCLCCLLFTAFTIAWFICGFYGFANGDPYLLTYPYDSDTHQCGRPDTVAENYEYLYYPFPMSGYLGYRVCVKHCPKNYTGPVECLPNSKLKDCQFRFEDVSSTPDSDYGYIHGIYPSKGYLSRFCLPDGEKTQWVREAYSEVSDSISATVLSEWFSDVLTTWQVIGIVAAAALVLGFIYLFVLRYFIGIIVWLSILGTFSALLLLAIFLQWAGENMYDDNSDSKTQDTLKICAYILYAICGIFLIYILFMCNRIRLAIAIMKAATVFLKNVWLALLIPIAFYIIIIATYIYWICAVLFLYSDGDLEKSSNDNNPIPKVKWDATVQKAFYYEFWGILWMNAFLIALSQFILASTVCIWYFSCNSESGAQRPISRSVYRAFRYHLGSLAFGALILAIVWTIKYLLMYFSQKVKQAGGTQNKIISWILKCAACYVACFERFIKFLNKNAFIQVALQSTSFCKSAREAFFLILRNAGRFLTLGTIGGIFILLGKWTITIAATFIGYMIITHASKWKDDIYSPVFPTIVFLLCSYLIASIFMSVYGMACDTILQCFLVDEELGKKSDRPPAHSPKVLQDFLNRERERPEKKSCCC</sequence>